<evidence type="ECO:0000256" key="1">
    <source>
        <dbReference type="ARBA" id="ARBA00022603"/>
    </source>
</evidence>
<dbReference type="Proteomes" id="UP000095237">
    <property type="component" value="Unassembled WGS sequence"/>
</dbReference>
<dbReference type="InterPro" id="IPR002941">
    <property type="entry name" value="DNA_methylase_N4/N6"/>
</dbReference>
<sequence>MNEIFGEENFVSEIIWQKKTGASDAKAIAAVTEYIIVFCKNKEKGLMSFSKNIFSYDLERYKYKDEHILTRGVYYIDNLDRGGLQYSEVPEFCNRVS</sequence>
<dbReference type="EMBL" id="LNVX01000395">
    <property type="protein sequence ID" value="OEG70271.1"/>
    <property type="molecule type" value="Genomic_DNA"/>
</dbReference>
<protein>
    <recommendedName>
        <fullName evidence="3">DNA methylase N-4/N-6 domain-containing protein</fullName>
    </recommendedName>
</protein>
<dbReference type="SUPFAM" id="SSF53335">
    <property type="entry name" value="S-adenosyl-L-methionine-dependent methyltransferases"/>
    <property type="match status" value="1"/>
</dbReference>
<gene>
    <name evidence="4" type="ORF">ATZ36_05195</name>
</gene>
<dbReference type="Gene3D" id="3.40.50.150">
    <property type="entry name" value="Vaccinia Virus protein VP39"/>
    <property type="match status" value="1"/>
</dbReference>
<dbReference type="AlphaFoldDB" id="A0A1E5IIM7"/>
<reference evidence="4 5" key="1">
    <citation type="submission" date="2015-11" db="EMBL/GenBank/DDBJ databases">
        <title>Evidence for parallel genomic evolution in an endosymbiosis of termite gut flagellates.</title>
        <authorList>
            <person name="Zheng H."/>
        </authorList>
    </citation>
    <scope>NUCLEOTIDE SEQUENCE [LARGE SCALE GENOMIC DNA]</scope>
    <source>
        <strain evidence="4 5">CET450</strain>
    </source>
</reference>
<keyword evidence="2" id="KW-0808">Transferase</keyword>
<keyword evidence="5" id="KW-1185">Reference proteome</keyword>
<dbReference type="GO" id="GO:0003677">
    <property type="term" value="F:DNA binding"/>
    <property type="evidence" value="ECO:0007669"/>
    <property type="project" value="InterPro"/>
</dbReference>
<evidence type="ECO:0000313" key="4">
    <source>
        <dbReference type="EMBL" id="OEG70271.1"/>
    </source>
</evidence>
<dbReference type="InterPro" id="IPR029063">
    <property type="entry name" value="SAM-dependent_MTases_sf"/>
</dbReference>
<comment type="caution">
    <text evidence="4">The sequence shown here is derived from an EMBL/GenBank/DDBJ whole genome shotgun (WGS) entry which is preliminary data.</text>
</comment>
<evidence type="ECO:0000256" key="2">
    <source>
        <dbReference type="ARBA" id="ARBA00022679"/>
    </source>
</evidence>
<dbReference type="Pfam" id="PF01555">
    <property type="entry name" value="N6_N4_Mtase"/>
    <property type="match status" value="1"/>
</dbReference>
<organism evidence="4 5">
    <name type="scientific">Endomicrobium trichonymphae</name>
    <dbReference type="NCBI Taxonomy" id="1408204"/>
    <lineage>
        <taxon>Bacteria</taxon>
        <taxon>Pseudomonadati</taxon>
        <taxon>Elusimicrobiota</taxon>
        <taxon>Endomicrobiia</taxon>
        <taxon>Endomicrobiales</taxon>
        <taxon>Endomicrobiaceae</taxon>
        <taxon>Candidatus Endomicrobiellum</taxon>
    </lineage>
</organism>
<keyword evidence="1" id="KW-0489">Methyltransferase</keyword>
<evidence type="ECO:0000313" key="5">
    <source>
        <dbReference type="Proteomes" id="UP000095237"/>
    </source>
</evidence>
<accession>A0A1E5IIM7</accession>
<dbReference type="GO" id="GO:0008170">
    <property type="term" value="F:N-methyltransferase activity"/>
    <property type="evidence" value="ECO:0007669"/>
    <property type="project" value="InterPro"/>
</dbReference>
<dbReference type="GO" id="GO:0032259">
    <property type="term" value="P:methylation"/>
    <property type="evidence" value="ECO:0007669"/>
    <property type="project" value="UniProtKB-KW"/>
</dbReference>
<proteinExistence type="predicted"/>
<feature type="domain" description="DNA methylase N-4/N-6" evidence="3">
    <location>
        <begin position="1"/>
        <end position="67"/>
    </location>
</feature>
<name>A0A1E5IIM7_ENDTX</name>
<evidence type="ECO:0000259" key="3">
    <source>
        <dbReference type="Pfam" id="PF01555"/>
    </source>
</evidence>